<evidence type="ECO:0000313" key="4">
    <source>
        <dbReference type="Proteomes" id="UP000010798"/>
    </source>
</evidence>
<dbReference type="HOGENOM" id="CLU_513767_0_0_0"/>
<dbReference type="EMBL" id="CP003364">
    <property type="protein sequence ID" value="AGA29420.1"/>
    <property type="molecule type" value="Genomic_DNA"/>
</dbReference>
<dbReference type="InterPro" id="IPR003423">
    <property type="entry name" value="OMP_efflux"/>
</dbReference>
<organism evidence="3 4">
    <name type="scientific">Singulisphaera acidiphila (strain ATCC BAA-1392 / DSM 18658 / VKM B-2454 / MOB10)</name>
    <dbReference type="NCBI Taxonomy" id="886293"/>
    <lineage>
        <taxon>Bacteria</taxon>
        <taxon>Pseudomonadati</taxon>
        <taxon>Planctomycetota</taxon>
        <taxon>Planctomycetia</taxon>
        <taxon>Isosphaerales</taxon>
        <taxon>Isosphaeraceae</taxon>
        <taxon>Singulisphaera</taxon>
    </lineage>
</organism>
<name>L0DKS2_SINAD</name>
<protein>
    <submittedName>
        <fullName evidence="3">Outer membrane protein</fullName>
    </submittedName>
</protein>
<dbReference type="RefSeq" id="WP_015248523.1">
    <property type="nucleotide sequence ID" value="NC_019892.1"/>
</dbReference>
<dbReference type="PANTHER" id="PTHR30203:SF24">
    <property type="entry name" value="BLR4935 PROTEIN"/>
    <property type="match status" value="1"/>
</dbReference>
<evidence type="ECO:0000256" key="1">
    <source>
        <dbReference type="ARBA" id="ARBA00007613"/>
    </source>
</evidence>
<dbReference type="GO" id="GO:0015562">
    <property type="term" value="F:efflux transmembrane transporter activity"/>
    <property type="evidence" value="ECO:0007669"/>
    <property type="project" value="InterPro"/>
</dbReference>
<keyword evidence="4" id="KW-1185">Reference proteome</keyword>
<sequence length="530" mass="58849">MRHHVLRWSLILGVVCWGGVRQSRAQGPTIEEGTPPEPGSRDSMLPDAPGSGGSGGLGNNPGDIGQILGGRPGASTPRIPTSAADPTQAPSPTSLQMGISAPKPRATPEAPFYGSLSLPEVLEDEGPAGGLTLDAAIDRALRENLDLRAKFFEIPQAQADILQAGLRANPILYADSQLIPYGQYNRTNNGGPMQFDVNVTYPLDVSRKRRARVVVATRAKRVLEALYQDAVRMRIDELYQSFLDVLASRQTIRYARKSVEGLDKLLEVEQKKFQQDVTTRAEVKRVEIQRDSAKIGLLDAEEQYRKTKRSLGTILNLSPGEVESLEIQGTIFDKFSPPPPLQELNRIALNVRPDIVSYRLGIHRAEADVKLALANRYSDIYLLYQPYTLQNNSPFGLKSPHSWAVGVTAPLAIFNRNQGGIQRAKLNVVQTQVQLATVERQALTEVAQAYQEYQTSLEMVRKIEKDVLPDAEMVLSDSRRLFFGGEKDVTYYLNAQRDYNDLVKQYLDTMVRHRRSMLALNTALGHRVLP</sequence>
<feature type="compositionally biased region" description="Polar residues" evidence="2">
    <location>
        <begin position="84"/>
        <end position="97"/>
    </location>
</feature>
<dbReference type="Gene3D" id="1.20.1600.10">
    <property type="entry name" value="Outer membrane efflux proteins (OEP)"/>
    <property type="match status" value="1"/>
</dbReference>
<dbReference type="eggNOG" id="COG1538">
    <property type="taxonomic scope" value="Bacteria"/>
</dbReference>
<dbReference type="PANTHER" id="PTHR30203">
    <property type="entry name" value="OUTER MEMBRANE CATION EFFLUX PROTEIN"/>
    <property type="match status" value="1"/>
</dbReference>
<comment type="similarity">
    <text evidence="1">Belongs to the outer membrane factor (OMF) (TC 1.B.17) family.</text>
</comment>
<dbReference type="STRING" id="886293.Sinac_5269"/>
<reference evidence="3 4" key="1">
    <citation type="submission" date="2012-02" db="EMBL/GenBank/DDBJ databases">
        <title>Complete sequence of chromosome of Singulisphaera acidiphila DSM 18658.</title>
        <authorList>
            <consortium name="US DOE Joint Genome Institute (JGI-PGF)"/>
            <person name="Lucas S."/>
            <person name="Copeland A."/>
            <person name="Lapidus A."/>
            <person name="Glavina del Rio T."/>
            <person name="Dalin E."/>
            <person name="Tice H."/>
            <person name="Bruce D."/>
            <person name="Goodwin L."/>
            <person name="Pitluck S."/>
            <person name="Peters L."/>
            <person name="Ovchinnikova G."/>
            <person name="Chertkov O."/>
            <person name="Kyrpides N."/>
            <person name="Mavromatis K."/>
            <person name="Ivanova N."/>
            <person name="Brettin T."/>
            <person name="Detter J.C."/>
            <person name="Han C."/>
            <person name="Larimer F."/>
            <person name="Land M."/>
            <person name="Hauser L."/>
            <person name="Markowitz V."/>
            <person name="Cheng J.-F."/>
            <person name="Hugenholtz P."/>
            <person name="Woyke T."/>
            <person name="Wu D."/>
            <person name="Tindall B."/>
            <person name="Pomrenke H."/>
            <person name="Brambilla E."/>
            <person name="Klenk H.-P."/>
            <person name="Eisen J.A."/>
        </authorList>
    </citation>
    <scope>NUCLEOTIDE SEQUENCE [LARGE SCALE GENOMIC DNA]</scope>
    <source>
        <strain evidence="4">ATCC BAA-1392 / DSM 18658 / VKM B-2454 / MOB10</strain>
    </source>
</reference>
<proteinExistence type="inferred from homology"/>
<dbReference type="SUPFAM" id="SSF56954">
    <property type="entry name" value="Outer membrane efflux proteins (OEP)"/>
    <property type="match status" value="1"/>
</dbReference>
<evidence type="ECO:0000256" key="2">
    <source>
        <dbReference type="SAM" id="MobiDB-lite"/>
    </source>
</evidence>
<dbReference type="Pfam" id="PF02321">
    <property type="entry name" value="OEP"/>
    <property type="match status" value="2"/>
</dbReference>
<dbReference type="Proteomes" id="UP000010798">
    <property type="component" value="Chromosome"/>
</dbReference>
<accession>L0DKS2</accession>
<dbReference type="InterPro" id="IPR010131">
    <property type="entry name" value="MdtP/NodT-like"/>
</dbReference>
<feature type="compositionally biased region" description="Gly residues" evidence="2">
    <location>
        <begin position="50"/>
        <end position="59"/>
    </location>
</feature>
<gene>
    <name evidence="3" type="ordered locus">Sinac_5269</name>
</gene>
<feature type="region of interest" description="Disordered" evidence="2">
    <location>
        <begin position="26"/>
        <end position="112"/>
    </location>
</feature>
<dbReference type="KEGG" id="saci:Sinac_5269"/>
<dbReference type="OrthoDB" id="9791261at2"/>
<dbReference type="AlphaFoldDB" id="L0DKS2"/>
<evidence type="ECO:0000313" key="3">
    <source>
        <dbReference type="EMBL" id="AGA29420.1"/>
    </source>
</evidence>